<dbReference type="Proteomes" id="UP000639403">
    <property type="component" value="Unassembled WGS sequence"/>
</dbReference>
<reference evidence="2" key="1">
    <citation type="submission" date="2020-11" db="EMBL/GenBank/DDBJ databases">
        <authorList>
            <person name="Koelle M."/>
            <person name="Horta M.A.C."/>
            <person name="Nowrousian M."/>
            <person name="Ohm R.A."/>
            <person name="Benz P."/>
            <person name="Pilgard A."/>
        </authorList>
    </citation>
    <scope>NUCLEOTIDE SEQUENCE</scope>
    <source>
        <strain evidence="2">FPRL280</strain>
    </source>
</reference>
<accession>A0A8H7NWC4</accession>
<protein>
    <submittedName>
        <fullName evidence="2">Uncharacterized protein</fullName>
    </submittedName>
</protein>
<dbReference type="EMBL" id="JADOXO010000297">
    <property type="protein sequence ID" value="KAF9806986.1"/>
    <property type="molecule type" value="Genomic_DNA"/>
</dbReference>
<dbReference type="AlphaFoldDB" id="A0A8H7NWC4"/>
<evidence type="ECO:0000313" key="2">
    <source>
        <dbReference type="EMBL" id="KAF9806986.1"/>
    </source>
</evidence>
<name>A0A8H7NWC4_9APHY</name>
<organism evidence="2 3">
    <name type="scientific">Rhodonia placenta</name>
    <dbReference type="NCBI Taxonomy" id="104341"/>
    <lineage>
        <taxon>Eukaryota</taxon>
        <taxon>Fungi</taxon>
        <taxon>Dikarya</taxon>
        <taxon>Basidiomycota</taxon>
        <taxon>Agaricomycotina</taxon>
        <taxon>Agaricomycetes</taxon>
        <taxon>Polyporales</taxon>
        <taxon>Adustoporiaceae</taxon>
        <taxon>Rhodonia</taxon>
    </lineage>
</organism>
<gene>
    <name evidence="2" type="ORF">IEO21_08411</name>
</gene>
<sequence>MLTRPRGPVSQSGDKRSKLRSLGQQRQAYIQGKFRGGCARWSVRSWSVRSMLTRPRGPMCPYQACSTEVAGSSPRKGKN</sequence>
<evidence type="ECO:0000313" key="3">
    <source>
        <dbReference type="Proteomes" id="UP000639403"/>
    </source>
</evidence>
<proteinExistence type="predicted"/>
<evidence type="ECO:0000256" key="1">
    <source>
        <dbReference type="SAM" id="MobiDB-lite"/>
    </source>
</evidence>
<feature type="region of interest" description="Disordered" evidence="1">
    <location>
        <begin position="1"/>
        <end position="25"/>
    </location>
</feature>
<reference evidence="2" key="2">
    <citation type="journal article" name="Front. Microbiol.">
        <title>Degradative Capacity of Two Strains of Rhodonia placenta: From Phenotype to Genotype.</title>
        <authorList>
            <person name="Kolle M."/>
            <person name="Horta M.A.C."/>
            <person name="Nowrousian M."/>
            <person name="Ohm R.A."/>
            <person name="Benz J.P."/>
            <person name="Pilgard A."/>
        </authorList>
    </citation>
    <scope>NUCLEOTIDE SEQUENCE</scope>
    <source>
        <strain evidence="2">FPRL280</strain>
    </source>
</reference>
<comment type="caution">
    <text evidence="2">The sequence shown here is derived from an EMBL/GenBank/DDBJ whole genome shotgun (WGS) entry which is preliminary data.</text>
</comment>